<protein>
    <submittedName>
        <fullName evidence="1">Uncharacterized protein</fullName>
    </submittedName>
</protein>
<sequence length="187" mass="21963">MRRILHMDHHYPLTKEMFDTNNTLRFDLEHPEQVILIPTKYNNRIEMEKAVKEVVAKMKESRERLGEMGRDKTLSHGQVQSTIDIATNIVESMNHIVKRYYNEREEGLSVMKQREYAAIKDAGMSKPFKHAAIALKYHLDLQEKWFTFQVARRGREMEDGLDKLKRYSQEALQISNGNEPLWGTTLA</sequence>
<gene>
    <name evidence="1" type="ORF">FMAN_08818</name>
</gene>
<dbReference type="Proteomes" id="UP000184255">
    <property type="component" value="Unassembled WGS sequence"/>
</dbReference>
<dbReference type="EMBL" id="FCQH01000004">
    <property type="protein sequence ID" value="CVK90444.1"/>
    <property type="molecule type" value="Genomic_DNA"/>
</dbReference>
<dbReference type="VEuPathDB" id="FungiDB:FMAN_08818"/>
<dbReference type="GeneID" id="65088078"/>
<reference evidence="2" key="1">
    <citation type="journal article" date="2016" name="Genome Biol. Evol.">
        <title>Comparative 'omics' of the Fusarium fujikuroi species complex highlights differences in genetic potential and metabolite synthesis.</title>
        <authorList>
            <person name="Niehaus E.-M."/>
            <person name="Muensterkoetter M."/>
            <person name="Proctor R.H."/>
            <person name="Brown D.W."/>
            <person name="Sharon A."/>
            <person name="Idan Y."/>
            <person name="Oren-Young L."/>
            <person name="Sieber C.M."/>
            <person name="Novak O."/>
            <person name="Pencik A."/>
            <person name="Tarkowska D."/>
            <person name="Hromadova K."/>
            <person name="Freeman S."/>
            <person name="Maymon M."/>
            <person name="Elazar M."/>
            <person name="Youssef S.A."/>
            <person name="El-Shabrawy E.S.M."/>
            <person name="Shalaby A.B.A."/>
            <person name="Houterman P."/>
            <person name="Brock N.L."/>
            <person name="Burkhardt I."/>
            <person name="Tsavkelova E.A."/>
            <person name="Dickschat J.S."/>
            <person name="Galuszka P."/>
            <person name="Gueldener U."/>
            <person name="Tudzynski B."/>
        </authorList>
    </citation>
    <scope>NUCLEOTIDE SEQUENCE [LARGE SCALE GENOMIC DNA]</scope>
    <source>
        <strain evidence="2">MRC7560</strain>
    </source>
</reference>
<keyword evidence="2" id="KW-1185">Reference proteome</keyword>
<comment type="caution">
    <text evidence="1">The sequence shown here is derived from an EMBL/GenBank/DDBJ whole genome shotgun (WGS) entry which is preliminary data.</text>
</comment>
<name>A0A1L7SVM6_FUSMA</name>
<evidence type="ECO:0000313" key="1">
    <source>
        <dbReference type="EMBL" id="CVK90444.1"/>
    </source>
</evidence>
<proteinExistence type="predicted"/>
<accession>A0A1L7SVM6</accession>
<evidence type="ECO:0000313" key="2">
    <source>
        <dbReference type="Proteomes" id="UP000184255"/>
    </source>
</evidence>
<dbReference type="AlphaFoldDB" id="A0A1L7SVM6"/>
<dbReference type="RefSeq" id="XP_041680338.1">
    <property type="nucleotide sequence ID" value="XM_041829590.1"/>
</dbReference>
<organism evidence="1 2">
    <name type="scientific">Fusarium mangiferae</name>
    <name type="common">Mango malformation disease fungus</name>
    <dbReference type="NCBI Taxonomy" id="192010"/>
    <lineage>
        <taxon>Eukaryota</taxon>
        <taxon>Fungi</taxon>
        <taxon>Dikarya</taxon>
        <taxon>Ascomycota</taxon>
        <taxon>Pezizomycotina</taxon>
        <taxon>Sordariomycetes</taxon>
        <taxon>Hypocreomycetidae</taxon>
        <taxon>Hypocreales</taxon>
        <taxon>Nectriaceae</taxon>
        <taxon>Fusarium</taxon>
        <taxon>Fusarium fujikuroi species complex</taxon>
    </lineage>
</organism>